<proteinExistence type="predicted"/>
<dbReference type="OrthoDB" id="9954036at2"/>
<feature type="transmembrane region" description="Helical" evidence="1">
    <location>
        <begin position="29"/>
        <end position="50"/>
    </location>
</feature>
<organism evidence="2 3">
    <name type="scientific">Lichenibacterium minor</name>
    <dbReference type="NCBI Taxonomy" id="2316528"/>
    <lineage>
        <taxon>Bacteria</taxon>
        <taxon>Pseudomonadati</taxon>
        <taxon>Pseudomonadota</taxon>
        <taxon>Alphaproteobacteria</taxon>
        <taxon>Hyphomicrobiales</taxon>
        <taxon>Lichenihabitantaceae</taxon>
        <taxon>Lichenibacterium</taxon>
    </lineage>
</organism>
<evidence type="ECO:0000313" key="2">
    <source>
        <dbReference type="EMBL" id="RYC29187.1"/>
    </source>
</evidence>
<accession>A0A4Q2U2U8</accession>
<gene>
    <name evidence="2" type="ORF">D3273_25315</name>
</gene>
<name>A0A4Q2U2U8_9HYPH</name>
<keyword evidence="1" id="KW-1133">Transmembrane helix</keyword>
<reference evidence="2 3" key="2">
    <citation type="submission" date="2019-02" db="EMBL/GenBank/DDBJ databases">
        <title>'Lichenibacterium ramalinii' gen. nov. sp. nov., 'Lichenibacterium minor' gen. nov. sp. nov.</title>
        <authorList>
            <person name="Pankratov T."/>
        </authorList>
    </citation>
    <scope>NUCLEOTIDE SEQUENCE [LARGE SCALE GENOMIC DNA]</scope>
    <source>
        <strain evidence="2 3">RmlP026</strain>
    </source>
</reference>
<keyword evidence="1" id="KW-0812">Transmembrane</keyword>
<dbReference type="Proteomes" id="UP000290759">
    <property type="component" value="Unassembled WGS sequence"/>
</dbReference>
<evidence type="ECO:0000256" key="1">
    <source>
        <dbReference type="SAM" id="Phobius"/>
    </source>
</evidence>
<keyword evidence="1" id="KW-0472">Membrane</keyword>
<dbReference type="AlphaFoldDB" id="A0A4Q2U2U8"/>
<keyword evidence="3" id="KW-1185">Reference proteome</keyword>
<sequence length="60" mass="6286">MLNDVVSTGNTLVGRMISGIVAMSLDHPVALTCILATLIGASVAVLHDVVRPRSETVRQS</sequence>
<comment type="caution">
    <text evidence="2">The sequence shown here is derived from an EMBL/GenBank/DDBJ whole genome shotgun (WGS) entry which is preliminary data.</text>
</comment>
<evidence type="ECO:0000313" key="3">
    <source>
        <dbReference type="Proteomes" id="UP000290759"/>
    </source>
</evidence>
<dbReference type="RefSeq" id="WP_129229742.1">
    <property type="nucleotide sequence ID" value="NZ_QYBB01000064.1"/>
</dbReference>
<dbReference type="EMBL" id="QYBB01000064">
    <property type="protein sequence ID" value="RYC29187.1"/>
    <property type="molecule type" value="Genomic_DNA"/>
</dbReference>
<reference evidence="2 3" key="1">
    <citation type="submission" date="2018-12" db="EMBL/GenBank/DDBJ databases">
        <authorList>
            <person name="Grouzdev D.S."/>
            <person name="Krutkina M.S."/>
        </authorList>
    </citation>
    <scope>NUCLEOTIDE SEQUENCE [LARGE SCALE GENOMIC DNA]</scope>
    <source>
        <strain evidence="2 3">RmlP026</strain>
    </source>
</reference>
<protein>
    <submittedName>
        <fullName evidence="2">Uncharacterized protein</fullName>
    </submittedName>
</protein>